<reference evidence="1" key="2">
    <citation type="journal article" date="2015" name="Data Brief">
        <title>Shoot transcriptome of the giant reed, Arundo donax.</title>
        <authorList>
            <person name="Barrero R.A."/>
            <person name="Guerrero F.D."/>
            <person name="Moolhuijzen P."/>
            <person name="Goolsby J.A."/>
            <person name="Tidwell J."/>
            <person name="Bellgard S.E."/>
            <person name="Bellgard M.I."/>
        </authorList>
    </citation>
    <scope>NUCLEOTIDE SEQUENCE</scope>
    <source>
        <tissue evidence="1">Shoot tissue taken approximately 20 cm above the soil surface</tissue>
    </source>
</reference>
<dbReference type="AlphaFoldDB" id="A0A0A9B999"/>
<dbReference type="EMBL" id="GBRH01239162">
    <property type="protein sequence ID" value="JAD58733.1"/>
    <property type="molecule type" value="Transcribed_RNA"/>
</dbReference>
<organism evidence="1">
    <name type="scientific">Arundo donax</name>
    <name type="common">Giant reed</name>
    <name type="synonym">Donax arundinaceus</name>
    <dbReference type="NCBI Taxonomy" id="35708"/>
    <lineage>
        <taxon>Eukaryota</taxon>
        <taxon>Viridiplantae</taxon>
        <taxon>Streptophyta</taxon>
        <taxon>Embryophyta</taxon>
        <taxon>Tracheophyta</taxon>
        <taxon>Spermatophyta</taxon>
        <taxon>Magnoliopsida</taxon>
        <taxon>Liliopsida</taxon>
        <taxon>Poales</taxon>
        <taxon>Poaceae</taxon>
        <taxon>PACMAD clade</taxon>
        <taxon>Arundinoideae</taxon>
        <taxon>Arundineae</taxon>
        <taxon>Arundo</taxon>
    </lineage>
</organism>
<evidence type="ECO:0000313" key="1">
    <source>
        <dbReference type="EMBL" id="JAD58733.1"/>
    </source>
</evidence>
<sequence length="70" mass="8385">MSKIAQPVKLWQYFFSEIRPIFLPKLCTLQCQLCEFKSLFHWPVGHRRVKYLLEGSSLYGMFDMMRESHG</sequence>
<proteinExistence type="predicted"/>
<reference evidence="1" key="1">
    <citation type="submission" date="2014-09" db="EMBL/GenBank/DDBJ databases">
        <authorList>
            <person name="Magalhaes I.L.F."/>
            <person name="Oliveira U."/>
            <person name="Santos F.R."/>
            <person name="Vidigal T.H.D.A."/>
            <person name="Brescovit A.D."/>
            <person name="Santos A.J."/>
        </authorList>
    </citation>
    <scope>NUCLEOTIDE SEQUENCE</scope>
    <source>
        <tissue evidence="1">Shoot tissue taken approximately 20 cm above the soil surface</tissue>
    </source>
</reference>
<accession>A0A0A9B999</accession>
<protein>
    <submittedName>
        <fullName evidence="1">Uncharacterized protein</fullName>
    </submittedName>
</protein>
<name>A0A0A9B999_ARUDO</name>